<evidence type="ECO:0000256" key="1">
    <source>
        <dbReference type="SAM" id="Phobius"/>
    </source>
</evidence>
<dbReference type="InterPro" id="IPR029058">
    <property type="entry name" value="AB_hydrolase_fold"/>
</dbReference>
<dbReference type="Gene3D" id="3.40.50.1820">
    <property type="entry name" value="alpha/beta hydrolase"/>
    <property type="match status" value="1"/>
</dbReference>
<reference evidence="4" key="1">
    <citation type="journal article" date="2019" name="Nat. Commun.">
        <title>Expansion of phycobilisome linker gene families in mesophilic red algae.</title>
        <authorList>
            <person name="Lee J."/>
            <person name="Kim D."/>
            <person name="Bhattacharya D."/>
            <person name="Yoon H.S."/>
        </authorList>
    </citation>
    <scope>NUCLEOTIDE SEQUENCE [LARGE SCALE GENOMIC DNA]</scope>
    <source>
        <strain evidence="4">CCMP 1328</strain>
    </source>
</reference>
<evidence type="ECO:0000313" key="4">
    <source>
        <dbReference type="Proteomes" id="UP000324585"/>
    </source>
</evidence>
<proteinExistence type="predicted"/>
<feature type="domain" description="AB hydrolase-1" evidence="2">
    <location>
        <begin position="258"/>
        <end position="599"/>
    </location>
</feature>
<gene>
    <name evidence="3" type="ORF">FVE85_8169</name>
</gene>
<dbReference type="Pfam" id="PF00561">
    <property type="entry name" value="Abhydrolase_1"/>
    <property type="match status" value="1"/>
</dbReference>
<name>A0A5J4YNW3_PORPP</name>
<feature type="transmembrane region" description="Helical" evidence="1">
    <location>
        <begin position="176"/>
        <end position="203"/>
    </location>
</feature>
<dbReference type="Proteomes" id="UP000324585">
    <property type="component" value="Unassembled WGS sequence"/>
</dbReference>
<dbReference type="EMBL" id="VRMN01000009">
    <property type="protein sequence ID" value="KAA8492662.1"/>
    <property type="molecule type" value="Genomic_DNA"/>
</dbReference>
<dbReference type="InterPro" id="IPR000073">
    <property type="entry name" value="AB_hydrolase_1"/>
</dbReference>
<keyword evidence="1" id="KW-0472">Membrane</keyword>
<feature type="transmembrane region" description="Helical" evidence="1">
    <location>
        <begin position="145"/>
        <end position="164"/>
    </location>
</feature>
<accession>A0A5J4YNW3</accession>
<comment type="caution">
    <text evidence="3">The sequence shown here is derived from an EMBL/GenBank/DDBJ whole genome shotgun (WGS) entry which is preliminary data.</text>
</comment>
<protein>
    <recommendedName>
        <fullName evidence="2">AB hydrolase-1 domain-containing protein</fullName>
    </recommendedName>
</protein>
<dbReference type="PANTHER" id="PTHR43689">
    <property type="entry name" value="HYDROLASE"/>
    <property type="match status" value="1"/>
</dbReference>
<evidence type="ECO:0000313" key="3">
    <source>
        <dbReference type="EMBL" id="KAA8492662.1"/>
    </source>
</evidence>
<dbReference type="OrthoDB" id="19657at2759"/>
<organism evidence="3 4">
    <name type="scientific">Porphyridium purpureum</name>
    <name type="common">Red alga</name>
    <name type="synonym">Porphyridium cruentum</name>
    <dbReference type="NCBI Taxonomy" id="35688"/>
    <lineage>
        <taxon>Eukaryota</taxon>
        <taxon>Rhodophyta</taxon>
        <taxon>Bangiophyceae</taxon>
        <taxon>Porphyridiales</taxon>
        <taxon>Porphyridiaceae</taxon>
        <taxon>Porphyridium</taxon>
    </lineage>
</organism>
<dbReference type="PANTHER" id="PTHR43689:SF1">
    <property type="entry name" value="ALPHA_BETA-HYDROLASES SUPERFAMILY PROTEIN"/>
    <property type="match status" value="1"/>
</dbReference>
<keyword evidence="1" id="KW-0812">Transmembrane</keyword>
<dbReference type="SUPFAM" id="SSF53474">
    <property type="entry name" value="alpha/beta-Hydrolases"/>
    <property type="match status" value="1"/>
</dbReference>
<sequence>MMCFRTVEQLDGARFSRISVSQSASQPAANQMRRKLATAFVGTGPCAHPKPSDASAPRVCGLRPARVGHSVIAAAETQTRSRHRMAVCACVQRHASEFAGSSACSPQDQAQSLADRVDQERLQKINARVKVPYSTQDRSIGPGRVGKMICAALALLLLVVRVYGKLHNHRARDGTWHLAVLIADCLSSALLSGLLYVLSYLIAGYKAYEQALLPAAELADSDSQFLRVNSGIQLHCKVLQPRAADLPHHEEASTPPLALVLLHGFGAWLFSWDLVQSRLSSMLGATTVSFDRPAFGLTPREQLLKAPSSLRVYSDAFCASAALELAHQFGSSSILVGHSLGAKAALLAAQRSLSQQDGHVKGLVLIAPAIAAPRRGARGSTSSASGHAAFSQSTGKRLDFAAEPFSWPSVLVRVRRSLQLGALLALQTARELMYLFLRRVTPLLGLALRVLVRKQAFWRNGLVAATADEAAVGKYAVAGYSRPDRVQLWDRALAEFTVSGLHRKGSLQELAWEISDMWFGSWCPPRSSTPGSHFQLTAITDAIRAANMPVLVLHGQQDRIVPARNSRALVEECFAAHGYTRCRLVELADAGHMPHETSPDTFVSIVSDWAKANGIGRFAAV</sequence>
<keyword evidence="4" id="KW-1185">Reference proteome</keyword>
<dbReference type="AlphaFoldDB" id="A0A5J4YNW3"/>
<evidence type="ECO:0000259" key="2">
    <source>
        <dbReference type="Pfam" id="PF00561"/>
    </source>
</evidence>
<keyword evidence="1" id="KW-1133">Transmembrane helix</keyword>